<keyword evidence="1" id="KW-1133">Transmembrane helix</keyword>
<evidence type="ECO:0000256" key="1">
    <source>
        <dbReference type="SAM" id="Phobius"/>
    </source>
</evidence>
<keyword evidence="1" id="KW-0472">Membrane</keyword>
<organism evidence="2 3">
    <name type="scientific">Agromyces indicus</name>
    <dbReference type="NCBI Taxonomy" id="758919"/>
    <lineage>
        <taxon>Bacteria</taxon>
        <taxon>Bacillati</taxon>
        <taxon>Actinomycetota</taxon>
        <taxon>Actinomycetes</taxon>
        <taxon>Micrococcales</taxon>
        <taxon>Microbacteriaceae</taxon>
        <taxon>Agromyces</taxon>
    </lineage>
</organism>
<dbReference type="RefSeq" id="WP_310521561.1">
    <property type="nucleotide sequence ID" value="NZ_BAABBS010000003.1"/>
</dbReference>
<dbReference type="Proteomes" id="UP001260072">
    <property type="component" value="Unassembled WGS sequence"/>
</dbReference>
<keyword evidence="3" id="KW-1185">Reference proteome</keyword>
<accession>A0ABU1FNE4</accession>
<reference evidence="3" key="1">
    <citation type="submission" date="2023-07" db="EMBL/GenBank/DDBJ databases">
        <title>Description of three actinobacteria isolated from air of manufacturing shop in a pharmaceutical factory.</title>
        <authorList>
            <person name="Zhang D.-F."/>
        </authorList>
    </citation>
    <scope>NUCLEOTIDE SEQUENCE [LARGE SCALE GENOMIC DNA]</scope>
    <source>
        <strain evidence="3">CCTCC AB 2011122</strain>
    </source>
</reference>
<evidence type="ECO:0000313" key="3">
    <source>
        <dbReference type="Proteomes" id="UP001260072"/>
    </source>
</evidence>
<proteinExistence type="predicted"/>
<protein>
    <submittedName>
        <fullName evidence="2">Fe-S oxidoreductase</fullName>
    </submittedName>
</protein>
<comment type="caution">
    <text evidence="2">The sequence shown here is derived from an EMBL/GenBank/DDBJ whole genome shotgun (WGS) entry which is preliminary data.</text>
</comment>
<evidence type="ECO:0000313" key="2">
    <source>
        <dbReference type="EMBL" id="MDR5693263.1"/>
    </source>
</evidence>
<feature type="transmembrane region" description="Helical" evidence="1">
    <location>
        <begin position="32"/>
        <end position="51"/>
    </location>
</feature>
<sequence length="157" mass="17515">MSAAHRASARAPWPPSAPRNRTLRLRLTDSPISLAGYWWATAVGFAWGFLWSRGRIERRRGLIVFRGMPRWTFGRGGSCVGGCYLTSTNVSHAVLGHEAVHRAQWRRYGMLFPILYWMSGRDPLANRFEIEAGLEAGGYVKRPGRSTRPGREAASAG</sequence>
<dbReference type="EMBL" id="JAVKGS010000004">
    <property type="protein sequence ID" value="MDR5693263.1"/>
    <property type="molecule type" value="Genomic_DNA"/>
</dbReference>
<name>A0ABU1FNE4_9MICO</name>
<keyword evidence="1" id="KW-0812">Transmembrane</keyword>
<gene>
    <name evidence="2" type="ORF">RH861_14410</name>
</gene>